<dbReference type="Gene3D" id="3.30.160.20">
    <property type="match status" value="1"/>
</dbReference>
<feature type="compositionally biased region" description="Basic residues" evidence="4">
    <location>
        <begin position="136"/>
        <end position="150"/>
    </location>
</feature>
<keyword evidence="1" id="KW-0479">Metal-binding</keyword>
<proteinExistence type="predicted"/>
<feature type="compositionally biased region" description="Acidic residues" evidence="4">
    <location>
        <begin position="158"/>
        <end position="172"/>
    </location>
</feature>
<evidence type="ECO:0000313" key="6">
    <source>
        <dbReference type="Proteomes" id="UP001152795"/>
    </source>
</evidence>
<evidence type="ECO:0000256" key="3">
    <source>
        <dbReference type="ARBA" id="ARBA00022833"/>
    </source>
</evidence>
<keyword evidence="3" id="KW-0862">Zinc</keyword>
<dbReference type="GO" id="GO:0003723">
    <property type="term" value="F:RNA binding"/>
    <property type="evidence" value="ECO:0007669"/>
    <property type="project" value="UniProtKB-UniRule"/>
</dbReference>
<comment type="caution">
    <text evidence="5">The sequence shown here is derived from an EMBL/GenBank/DDBJ whole genome shotgun (WGS) entry which is preliminary data.</text>
</comment>
<dbReference type="InterPro" id="IPR014720">
    <property type="entry name" value="dsRBD_dom"/>
</dbReference>
<dbReference type="GO" id="GO:0008270">
    <property type="term" value="F:zinc ion binding"/>
    <property type="evidence" value="ECO:0007669"/>
    <property type="project" value="UniProtKB-KW"/>
</dbReference>
<protein>
    <submittedName>
        <fullName evidence="5">Uncharacterized protein</fullName>
    </submittedName>
</protein>
<dbReference type="Pfam" id="PF00035">
    <property type="entry name" value="dsrm"/>
    <property type="match status" value="1"/>
</dbReference>
<dbReference type="SUPFAM" id="SSF57667">
    <property type="entry name" value="beta-beta-alpha zinc fingers"/>
    <property type="match status" value="1"/>
</dbReference>
<dbReference type="SMART" id="SM00358">
    <property type="entry name" value="DSRM"/>
    <property type="match status" value="1"/>
</dbReference>
<dbReference type="AlphaFoldDB" id="A0A7D9DC01"/>
<name>A0A7D9DC01_PARCT</name>
<dbReference type="InterPro" id="IPR022776">
    <property type="entry name" value="TRM13/UPF0224_CHHC_Znf_dom"/>
</dbReference>
<dbReference type="InterPro" id="IPR036236">
    <property type="entry name" value="Znf_C2H2_sf"/>
</dbReference>
<accession>A0A7D9DC01</accession>
<keyword evidence="2" id="KW-0863">Zinc-finger</keyword>
<dbReference type="Proteomes" id="UP001152795">
    <property type="component" value="Unassembled WGS sequence"/>
</dbReference>
<evidence type="ECO:0000256" key="1">
    <source>
        <dbReference type="ARBA" id="ARBA00022723"/>
    </source>
</evidence>
<dbReference type="PROSITE" id="PS51800">
    <property type="entry name" value="ZF_CHHC_U11_48K"/>
    <property type="match status" value="1"/>
</dbReference>
<dbReference type="SUPFAM" id="SSF54768">
    <property type="entry name" value="dsRNA-binding domain-like"/>
    <property type="match status" value="1"/>
</dbReference>
<dbReference type="EMBL" id="CACRXK020000330">
    <property type="protein sequence ID" value="CAB3980853.1"/>
    <property type="molecule type" value="Genomic_DNA"/>
</dbReference>
<evidence type="ECO:0000256" key="2">
    <source>
        <dbReference type="ARBA" id="ARBA00022771"/>
    </source>
</evidence>
<dbReference type="CDD" id="cd00048">
    <property type="entry name" value="DSRM_SF"/>
    <property type="match status" value="1"/>
</dbReference>
<gene>
    <name evidence="5" type="ORF">PACLA_8A011190</name>
</gene>
<evidence type="ECO:0000256" key="4">
    <source>
        <dbReference type="SAM" id="MobiDB-lite"/>
    </source>
</evidence>
<keyword evidence="6" id="KW-1185">Reference proteome</keyword>
<feature type="compositionally biased region" description="Low complexity" evidence="4">
    <location>
        <begin position="315"/>
        <end position="338"/>
    </location>
</feature>
<reference evidence="5" key="1">
    <citation type="submission" date="2020-04" db="EMBL/GenBank/DDBJ databases">
        <authorList>
            <person name="Alioto T."/>
            <person name="Alioto T."/>
            <person name="Gomez Garrido J."/>
        </authorList>
    </citation>
    <scope>NUCLEOTIDE SEQUENCE</scope>
    <source>
        <strain evidence="5">A484AB</strain>
    </source>
</reference>
<feature type="region of interest" description="Disordered" evidence="4">
    <location>
        <begin position="303"/>
        <end position="382"/>
    </location>
</feature>
<organism evidence="5 6">
    <name type="scientific">Paramuricea clavata</name>
    <name type="common">Red gorgonian</name>
    <name type="synonym">Violescent sea-whip</name>
    <dbReference type="NCBI Taxonomy" id="317549"/>
    <lineage>
        <taxon>Eukaryota</taxon>
        <taxon>Metazoa</taxon>
        <taxon>Cnidaria</taxon>
        <taxon>Anthozoa</taxon>
        <taxon>Octocorallia</taxon>
        <taxon>Malacalcyonacea</taxon>
        <taxon>Plexauridae</taxon>
        <taxon>Paramuricea</taxon>
    </lineage>
</organism>
<sequence>MAYRPRPRVNNEIPSMSDWDKDKMFTCPYNQYHRITALVYPGHVAKCRKNYIERELTAVSAPNVHPLNNDLNGVFNSEEDWESEANHVGFSISGDAYMEPARTAYDEIEIYHDQLEEQNVEEQRLQPTDVSGLSKAQKKNLKRAQKRREKHMANGDTNGDDDDGSEESEELTEAQKDEKLKQIAKEYAIPGRPYNSGAFVDWVSILNIYCQKHRINQPKYSEASNPHGGFGSAVVVTTERFFSDAYCNTKKDAKHSAARAALLGLNIAVSLPDPSRAPHVGARNVVRAREVEQRAAYIESQMTHQPRVIPGFNPAASSSQSSTQHSAASAQAQSVTTQMAGITIQNEDDEWQVAGGRRREQSRPTGNNALRLAGIGRGRARR</sequence>
<feature type="region of interest" description="Disordered" evidence="4">
    <location>
        <begin position="120"/>
        <end position="177"/>
    </location>
</feature>
<dbReference type="PROSITE" id="PS50137">
    <property type="entry name" value="DS_RBD"/>
    <property type="match status" value="1"/>
</dbReference>
<evidence type="ECO:0000313" key="5">
    <source>
        <dbReference type="EMBL" id="CAB3980853.1"/>
    </source>
</evidence>